<feature type="domain" description="Reverse transcriptase" evidence="1">
    <location>
        <begin position="36"/>
        <end position="277"/>
    </location>
</feature>
<dbReference type="EMBL" id="QZFV01000033">
    <property type="protein sequence ID" value="RJQ90437.1"/>
    <property type="molecule type" value="Genomic_DNA"/>
</dbReference>
<dbReference type="InterPro" id="IPR043502">
    <property type="entry name" value="DNA/RNA_pol_sf"/>
</dbReference>
<dbReference type="GO" id="GO:0003964">
    <property type="term" value="F:RNA-directed DNA polymerase activity"/>
    <property type="evidence" value="ECO:0007669"/>
    <property type="project" value="UniProtKB-KW"/>
</dbReference>
<dbReference type="Pfam" id="PF00078">
    <property type="entry name" value="RVT_1"/>
    <property type="match status" value="1"/>
</dbReference>
<keyword evidence="2" id="KW-0808">Transferase</keyword>
<dbReference type="InterPro" id="IPR051083">
    <property type="entry name" value="GrpII_Intron_Splice-Mob/Def"/>
</dbReference>
<dbReference type="SUPFAM" id="SSF56672">
    <property type="entry name" value="DNA/RNA polymerases"/>
    <property type="match status" value="1"/>
</dbReference>
<gene>
    <name evidence="2" type="primary">ltrA</name>
    <name evidence="2" type="ORF">D5S19_03140</name>
</gene>
<dbReference type="PANTHER" id="PTHR34047:SF3">
    <property type="entry name" value="BLR2052 PROTEIN"/>
    <property type="match status" value="1"/>
</dbReference>
<keyword evidence="2" id="KW-0548">Nucleotidyltransferase</keyword>
<reference evidence="2 3" key="1">
    <citation type="submission" date="2018-09" db="EMBL/GenBank/DDBJ databases">
        <title>YIM PH 21725 draft genome.</title>
        <authorList>
            <person name="Miao C."/>
        </authorList>
    </citation>
    <scope>NUCLEOTIDE SEQUENCE [LARGE SCALE GENOMIC DNA]</scope>
    <source>
        <strain evidence="3">YIM PH21725</strain>
    </source>
</reference>
<dbReference type="PROSITE" id="PS50878">
    <property type="entry name" value="RT_POL"/>
    <property type="match status" value="1"/>
</dbReference>
<dbReference type="AlphaFoldDB" id="A0A419IAC4"/>
<dbReference type="InterPro" id="IPR000477">
    <property type="entry name" value="RT_dom"/>
</dbReference>
<proteinExistence type="predicted"/>
<protein>
    <submittedName>
        <fullName evidence="2">Group II intron reverse transcriptase/maturase</fullName>
        <ecNumber evidence="2">2.7.7.49</ecNumber>
    </submittedName>
</protein>
<evidence type="ECO:0000259" key="1">
    <source>
        <dbReference type="PROSITE" id="PS50878"/>
    </source>
</evidence>
<dbReference type="InterPro" id="IPR030931">
    <property type="entry name" value="Group_II_RT_mat"/>
</dbReference>
<name>A0A419IAC4_9PSEU</name>
<dbReference type="CDD" id="cd01651">
    <property type="entry name" value="RT_G2_intron"/>
    <property type="match status" value="1"/>
</dbReference>
<dbReference type="InterPro" id="IPR013597">
    <property type="entry name" value="Mat_intron_G2"/>
</dbReference>
<sequence>MWEAYQKVAANKGAAGVDGQSIAEFEQDLKGNLFKLWNRLSSGSYFPPPVRAVEIPKPGKPNEVRTLGVPTVADRIAQTVACMVLEPEVEPLFHPDSYGYRPGRSAHDALTVARKRCWENDWVVDMDIRAFFDTIDHGLLMRAVERHTSAPWVVLYVRRWLAAPMQCPDGTLVSRDRGSPQGSSISPLLANLFMHYAFDMWMARNYPRVPFERYCDDVVVHCRSKAQAELVRDRISGRLAECGLELHPTKTKLVYCKDVTRSGSHEHEQFTFLGHTFRPRLAKSKHGDFFVSFAPAVSRDNLTRIRRVIRGWRLHRRSDMTFQEIIAHINRHVAGWIAFYGRFRKSELYAALRGINTFLMRWAVRKYKSLKRRPKRAWAWLRDVAGRVPWLFAHWRLGVVPGR</sequence>
<organism evidence="2 3">
    <name type="scientific">Amycolatopsis panacis</name>
    <dbReference type="NCBI Taxonomy" id="2340917"/>
    <lineage>
        <taxon>Bacteria</taxon>
        <taxon>Bacillati</taxon>
        <taxon>Actinomycetota</taxon>
        <taxon>Actinomycetes</taxon>
        <taxon>Pseudonocardiales</taxon>
        <taxon>Pseudonocardiaceae</taxon>
        <taxon>Amycolatopsis</taxon>
    </lineage>
</organism>
<evidence type="ECO:0000313" key="2">
    <source>
        <dbReference type="EMBL" id="RJQ90437.1"/>
    </source>
</evidence>
<keyword evidence="3" id="KW-1185">Reference proteome</keyword>
<evidence type="ECO:0000313" key="3">
    <source>
        <dbReference type="Proteomes" id="UP000285112"/>
    </source>
</evidence>
<accession>A0A419IAC4</accession>
<comment type="caution">
    <text evidence="2">The sequence shown here is derived from an EMBL/GenBank/DDBJ whole genome shotgun (WGS) entry which is preliminary data.</text>
</comment>
<dbReference type="PANTHER" id="PTHR34047">
    <property type="entry name" value="NUCLEAR INTRON MATURASE 1, MITOCHONDRIAL-RELATED"/>
    <property type="match status" value="1"/>
</dbReference>
<keyword evidence="2" id="KW-0695">RNA-directed DNA polymerase</keyword>
<dbReference type="Pfam" id="PF08388">
    <property type="entry name" value="GIIM"/>
    <property type="match status" value="1"/>
</dbReference>
<dbReference type="EC" id="2.7.7.49" evidence="2"/>
<dbReference type="NCBIfam" id="TIGR04416">
    <property type="entry name" value="group_II_RT_mat"/>
    <property type="match status" value="1"/>
</dbReference>
<dbReference type="OrthoDB" id="1550386at2"/>
<dbReference type="Proteomes" id="UP000285112">
    <property type="component" value="Unassembled WGS sequence"/>
</dbReference>